<evidence type="ECO:0000256" key="1">
    <source>
        <dbReference type="ARBA" id="ARBA00007896"/>
    </source>
</evidence>
<dbReference type="FunFam" id="3.30.2040.10:FF:000001">
    <property type="entry name" value="D-glutamate cyclase, mitochondrial"/>
    <property type="match status" value="1"/>
</dbReference>
<dbReference type="InterPro" id="IPR009906">
    <property type="entry name" value="D-Glu_cyclase"/>
</dbReference>
<dbReference type="InterPro" id="IPR016938">
    <property type="entry name" value="UPF0317"/>
</dbReference>
<keyword evidence="4" id="KW-1185">Reference proteome</keyword>
<comment type="similarity">
    <text evidence="1">Belongs to the D-glutamate cyclase family.</text>
</comment>
<dbReference type="PANTHER" id="PTHR32022:SF10">
    <property type="entry name" value="D-GLUTAMATE CYCLASE, MITOCHONDRIAL"/>
    <property type="match status" value="1"/>
</dbReference>
<dbReference type="InterPro" id="IPR038021">
    <property type="entry name" value="Putative_hydro-lyase"/>
</dbReference>
<proteinExistence type="inferred from homology"/>
<dbReference type="PANTHER" id="PTHR32022">
    <property type="entry name" value="D-GLUTAMATE CYCLASE, MITOCHONDRIAL"/>
    <property type="match status" value="1"/>
</dbReference>
<dbReference type="SUPFAM" id="SSF160920">
    <property type="entry name" value="PSTPO5379-like"/>
    <property type="match status" value="1"/>
</dbReference>
<dbReference type="OrthoDB" id="149585at2"/>
<dbReference type="KEGG" id="ock:EXM22_00665"/>
<evidence type="ECO:0000313" key="3">
    <source>
        <dbReference type="EMBL" id="QEN06570.1"/>
    </source>
</evidence>
<dbReference type="NCBIfam" id="NF003969">
    <property type="entry name" value="PRK05463.1"/>
    <property type="match status" value="1"/>
</dbReference>
<evidence type="ECO:0000256" key="2">
    <source>
        <dbReference type="ARBA" id="ARBA00023239"/>
    </source>
</evidence>
<dbReference type="HAMAP" id="MF_01830">
    <property type="entry name" value="Hydro_lyase"/>
    <property type="match status" value="1"/>
</dbReference>
<accession>A0A5C1QHV0</accession>
<dbReference type="AlphaFoldDB" id="A0A5C1QHV0"/>
<sequence length="259" mass="28814">MYKTGNDIRKAIKDQTWTCPTSGEAPGFVQANLVILPRDWAYDFLLFAQRNPKPCPILEVGETGDPSTRILAENGDIRTDIPKYIVYKDGKNTGEVTDISTLWQDDFVYFLLGCSFSFEQALLSAGLEVRNITEGRNVPMYISNIMCRDAGRFKEVPMVVSMRPFTPSDAERAAEITREYPAVHGKPVQIGSPEKIGIKNLNQPDFGDAVTLREGEIPVFWACGVTPQMAVMQAKPPLVISHAPGHMFVGDLKDLDFKI</sequence>
<gene>
    <name evidence="3" type="ORF">EXM22_00665</name>
</gene>
<dbReference type="Proteomes" id="UP000324209">
    <property type="component" value="Chromosome"/>
</dbReference>
<dbReference type="EMBL" id="CP036150">
    <property type="protein sequence ID" value="QEN06570.1"/>
    <property type="molecule type" value="Genomic_DNA"/>
</dbReference>
<name>A0A5C1QHV0_9SPIO</name>
<organism evidence="3 4">
    <name type="scientific">Oceanispirochaeta crateris</name>
    <dbReference type="NCBI Taxonomy" id="2518645"/>
    <lineage>
        <taxon>Bacteria</taxon>
        <taxon>Pseudomonadati</taxon>
        <taxon>Spirochaetota</taxon>
        <taxon>Spirochaetia</taxon>
        <taxon>Spirochaetales</taxon>
        <taxon>Spirochaetaceae</taxon>
        <taxon>Oceanispirochaeta</taxon>
    </lineage>
</organism>
<dbReference type="PIRSF" id="PIRSF029755">
    <property type="entry name" value="UCP029755"/>
    <property type="match status" value="1"/>
</dbReference>
<evidence type="ECO:0000313" key="4">
    <source>
        <dbReference type="Proteomes" id="UP000324209"/>
    </source>
</evidence>
<dbReference type="Gene3D" id="3.40.1640.10">
    <property type="entry name" value="PSTPO5379-like"/>
    <property type="match status" value="1"/>
</dbReference>
<dbReference type="RefSeq" id="WP_149484653.1">
    <property type="nucleotide sequence ID" value="NZ_CP036150.1"/>
</dbReference>
<protein>
    <submittedName>
        <fullName evidence="3">Putative hydro-lyase</fullName>
    </submittedName>
</protein>
<dbReference type="Pfam" id="PF07286">
    <property type="entry name" value="D-Glu_cyclase"/>
    <property type="match status" value="1"/>
</dbReference>
<dbReference type="GO" id="GO:0016829">
    <property type="term" value="F:lyase activity"/>
    <property type="evidence" value="ECO:0007669"/>
    <property type="project" value="UniProtKB-KW"/>
</dbReference>
<reference evidence="3 4" key="1">
    <citation type="submission" date="2019-02" db="EMBL/GenBank/DDBJ databases">
        <title>Complete Genome Sequence and Methylome Analysis of free living Spirochaetas.</title>
        <authorList>
            <person name="Fomenkov A."/>
            <person name="Dubinina G."/>
            <person name="Leshcheva N."/>
            <person name="Mikheeva N."/>
            <person name="Grabovich M."/>
            <person name="Vincze T."/>
            <person name="Roberts R.J."/>
        </authorList>
    </citation>
    <scope>NUCLEOTIDE SEQUENCE [LARGE SCALE GENOMIC DNA]</scope>
    <source>
        <strain evidence="3 4">K2</strain>
    </source>
</reference>
<keyword evidence="2 3" id="KW-0456">Lyase</keyword>
<dbReference type="Gene3D" id="3.30.2040.10">
    <property type="entry name" value="PSTPO5379-like domain"/>
    <property type="match status" value="1"/>
</dbReference>